<proteinExistence type="predicted"/>
<organism evidence="1 2">
    <name type="scientific">Eubacterium uniforme</name>
    <dbReference type="NCBI Taxonomy" id="39495"/>
    <lineage>
        <taxon>Bacteria</taxon>
        <taxon>Bacillati</taxon>
        <taxon>Bacillota</taxon>
        <taxon>Clostridia</taxon>
        <taxon>Eubacteriales</taxon>
        <taxon>Eubacteriaceae</taxon>
        <taxon>Eubacterium</taxon>
    </lineage>
</organism>
<accession>A0A1T4VZK9</accession>
<dbReference type="Proteomes" id="UP000190814">
    <property type="component" value="Unassembled WGS sequence"/>
</dbReference>
<protein>
    <submittedName>
        <fullName evidence="1">Uncharacterized protein</fullName>
    </submittedName>
</protein>
<dbReference type="EMBL" id="FUXZ01000013">
    <property type="protein sequence ID" value="SKA70450.1"/>
    <property type="molecule type" value="Genomic_DNA"/>
</dbReference>
<evidence type="ECO:0000313" key="1">
    <source>
        <dbReference type="EMBL" id="SKA70450.1"/>
    </source>
</evidence>
<evidence type="ECO:0000313" key="2">
    <source>
        <dbReference type="Proteomes" id="UP000190814"/>
    </source>
</evidence>
<dbReference type="AlphaFoldDB" id="A0A1T4VZK9"/>
<reference evidence="1 2" key="1">
    <citation type="submission" date="2017-02" db="EMBL/GenBank/DDBJ databases">
        <authorList>
            <person name="Peterson S.W."/>
        </authorList>
    </citation>
    <scope>NUCLEOTIDE SEQUENCE [LARGE SCALE GENOMIC DNA]</scope>
    <source>
        <strain evidence="1 2">ATCC 35992</strain>
    </source>
</reference>
<name>A0A1T4VZK9_9FIRM</name>
<dbReference type="STRING" id="39495.SAMN02745111_02037"/>
<dbReference type="RefSeq" id="WP_078766873.1">
    <property type="nucleotide sequence ID" value="NZ_FUXZ01000013.1"/>
</dbReference>
<gene>
    <name evidence="1" type="ORF">SAMN02745111_02037</name>
</gene>
<keyword evidence="2" id="KW-1185">Reference proteome</keyword>
<sequence length="93" mass="10166">MESTGNPYADGKDEQIIDPYGKATIADIEYAFAQLIEVCVNTVVEDKSSKATYKVTSNKGKLTVTYNSSKNKNASKAVIPDLVKIKGKKYKVT</sequence>